<dbReference type="AlphaFoldDB" id="A0A8X6LL78"/>
<protein>
    <submittedName>
        <fullName evidence="1">Uncharacterized protein</fullName>
    </submittedName>
</protein>
<keyword evidence="2" id="KW-1185">Reference proteome</keyword>
<organism evidence="1 2">
    <name type="scientific">Trichonephila clavata</name>
    <name type="common">Joro spider</name>
    <name type="synonym">Nephila clavata</name>
    <dbReference type="NCBI Taxonomy" id="2740835"/>
    <lineage>
        <taxon>Eukaryota</taxon>
        <taxon>Metazoa</taxon>
        <taxon>Ecdysozoa</taxon>
        <taxon>Arthropoda</taxon>
        <taxon>Chelicerata</taxon>
        <taxon>Arachnida</taxon>
        <taxon>Araneae</taxon>
        <taxon>Araneomorphae</taxon>
        <taxon>Entelegynae</taxon>
        <taxon>Araneoidea</taxon>
        <taxon>Nephilidae</taxon>
        <taxon>Trichonephila</taxon>
    </lineage>
</organism>
<comment type="caution">
    <text evidence="1">The sequence shown here is derived from an EMBL/GenBank/DDBJ whole genome shotgun (WGS) entry which is preliminary data.</text>
</comment>
<accession>A0A8X6LL78</accession>
<evidence type="ECO:0000313" key="1">
    <source>
        <dbReference type="EMBL" id="GFR14831.1"/>
    </source>
</evidence>
<reference evidence="1" key="1">
    <citation type="submission" date="2020-07" db="EMBL/GenBank/DDBJ databases">
        <title>Multicomponent nature underlies the extraordinary mechanical properties of spider dragline silk.</title>
        <authorList>
            <person name="Kono N."/>
            <person name="Nakamura H."/>
            <person name="Mori M."/>
            <person name="Yoshida Y."/>
            <person name="Ohtoshi R."/>
            <person name="Malay A.D."/>
            <person name="Moran D.A.P."/>
            <person name="Tomita M."/>
            <person name="Numata K."/>
            <person name="Arakawa K."/>
        </authorList>
    </citation>
    <scope>NUCLEOTIDE SEQUENCE</scope>
</reference>
<sequence length="94" mass="10192">MAVAQWAPLTLPSSTSAWEKVYSQTKTSIVPSTSIIAGSISPRLKSSDRSSFHVVQLNNTFSISDSLILPTARVPYSLGMGLRTSTFHSEVHLL</sequence>
<dbReference type="EMBL" id="BMAO01037029">
    <property type="protein sequence ID" value="GFR14831.1"/>
    <property type="molecule type" value="Genomic_DNA"/>
</dbReference>
<proteinExistence type="predicted"/>
<dbReference type="Proteomes" id="UP000887116">
    <property type="component" value="Unassembled WGS sequence"/>
</dbReference>
<name>A0A8X6LL78_TRICU</name>
<gene>
    <name evidence="1" type="ORF">TNCT_387841</name>
</gene>
<evidence type="ECO:0000313" key="2">
    <source>
        <dbReference type="Proteomes" id="UP000887116"/>
    </source>
</evidence>